<dbReference type="EMBL" id="JABMOJ010000457">
    <property type="protein sequence ID" value="NQV66105.1"/>
    <property type="molecule type" value="Genomic_DNA"/>
</dbReference>
<keyword evidence="4 6" id="KW-1133">Transmembrane helix</keyword>
<evidence type="ECO:0000256" key="2">
    <source>
        <dbReference type="ARBA" id="ARBA00022448"/>
    </source>
</evidence>
<dbReference type="GO" id="GO:0016020">
    <property type="term" value="C:membrane"/>
    <property type="evidence" value="ECO:0007669"/>
    <property type="project" value="UniProtKB-SubCell"/>
</dbReference>
<dbReference type="PANTHER" id="PTHR43385">
    <property type="entry name" value="RIBOFLAVIN TRANSPORTER RIBJ"/>
    <property type="match status" value="1"/>
</dbReference>
<dbReference type="Proteomes" id="UP000754644">
    <property type="component" value="Unassembled WGS sequence"/>
</dbReference>
<proteinExistence type="predicted"/>
<feature type="transmembrane region" description="Helical" evidence="6">
    <location>
        <begin position="158"/>
        <end position="179"/>
    </location>
</feature>
<evidence type="ECO:0000313" key="9">
    <source>
        <dbReference type="Proteomes" id="UP000754644"/>
    </source>
</evidence>
<dbReference type="PANTHER" id="PTHR43385:SF1">
    <property type="entry name" value="RIBOFLAVIN TRANSPORTER RIBJ"/>
    <property type="match status" value="1"/>
</dbReference>
<evidence type="ECO:0000256" key="3">
    <source>
        <dbReference type="ARBA" id="ARBA00022692"/>
    </source>
</evidence>
<feature type="transmembrane region" description="Helical" evidence="6">
    <location>
        <begin position="341"/>
        <end position="363"/>
    </location>
</feature>
<feature type="domain" description="Major facilitator superfamily (MFS) profile" evidence="7">
    <location>
        <begin position="22"/>
        <end position="431"/>
    </location>
</feature>
<evidence type="ECO:0000256" key="6">
    <source>
        <dbReference type="SAM" id="Phobius"/>
    </source>
</evidence>
<dbReference type="InterPro" id="IPR011701">
    <property type="entry name" value="MFS"/>
</dbReference>
<name>A0A973A9D5_9GAMM</name>
<gene>
    <name evidence="8" type="ORF">HQ497_12155</name>
</gene>
<feature type="transmembrane region" description="Helical" evidence="6">
    <location>
        <begin position="375"/>
        <end position="394"/>
    </location>
</feature>
<feature type="transmembrane region" description="Helical" evidence="6">
    <location>
        <begin position="406"/>
        <end position="425"/>
    </location>
</feature>
<keyword evidence="5 6" id="KW-0472">Membrane</keyword>
<feature type="transmembrane region" description="Helical" evidence="6">
    <location>
        <begin position="114"/>
        <end position="137"/>
    </location>
</feature>
<accession>A0A973A9D5</accession>
<feature type="transmembrane region" description="Helical" evidence="6">
    <location>
        <begin position="317"/>
        <end position="335"/>
    </location>
</feature>
<feature type="transmembrane region" description="Helical" evidence="6">
    <location>
        <begin position="284"/>
        <end position="305"/>
    </location>
</feature>
<keyword evidence="3 6" id="KW-0812">Transmembrane</keyword>
<dbReference type="PROSITE" id="PS50850">
    <property type="entry name" value="MFS"/>
    <property type="match status" value="1"/>
</dbReference>
<evidence type="ECO:0000256" key="5">
    <source>
        <dbReference type="ARBA" id="ARBA00023136"/>
    </source>
</evidence>
<evidence type="ECO:0000313" key="8">
    <source>
        <dbReference type="EMBL" id="NQV66105.1"/>
    </source>
</evidence>
<reference evidence="8" key="1">
    <citation type="submission" date="2020-05" db="EMBL/GenBank/DDBJ databases">
        <title>Sulfur intermediates as new biogeochemical hubs in an aquatic model microbial ecosystem.</title>
        <authorList>
            <person name="Vigneron A."/>
        </authorList>
    </citation>
    <scope>NUCLEOTIDE SEQUENCE</scope>
    <source>
        <strain evidence="8">Bin.250</strain>
    </source>
</reference>
<feature type="transmembrane region" description="Helical" evidence="6">
    <location>
        <begin position="252"/>
        <end position="278"/>
    </location>
</feature>
<feature type="transmembrane region" description="Helical" evidence="6">
    <location>
        <begin position="191"/>
        <end position="211"/>
    </location>
</feature>
<dbReference type="GO" id="GO:0022857">
    <property type="term" value="F:transmembrane transporter activity"/>
    <property type="evidence" value="ECO:0007669"/>
    <property type="project" value="InterPro"/>
</dbReference>
<dbReference type="Pfam" id="PF07690">
    <property type="entry name" value="MFS_1"/>
    <property type="match status" value="1"/>
</dbReference>
<feature type="transmembrane region" description="Helical" evidence="6">
    <location>
        <begin position="61"/>
        <end position="82"/>
    </location>
</feature>
<dbReference type="AlphaFoldDB" id="A0A973A9D5"/>
<feature type="transmembrane region" description="Helical" evidence="6">
    <location>
        <begin position="21"/>
        <end position="41"/>
    </location>
</feature>
<dbReference type="InterPro" id="IPR036259">
    <property type="entry name" value="MFS_trans_sf"/>
</dbReference>
<comment type="caution">
    <text evidence="8">The sequence shown here is derived from an EMBL/GenBank/DDBJ whole genome shotgun (WGS) entry which is preliminary data.</text>
</comment>
<dbReference type="InterPro" id="IPR052983">
    <property type="entry name" value="MFS_Riboflavin_Transporter"/>
</dbReference>
<evidence type="ECO:0000256" key="1">
    <source>
        <dbReference type="ARBA" id="ARBA00004141"/>
    </source>
</evidence>
<dbReference type="Gene3D" id="1.20.1250.20">
    <property type="entry name" value="MFS general substrate transporter like domains"/>
    <property type="match status" value="1"/>
</dbReference>
<evidence type="ECO:0000256" key="4">
    <source>
        <dbReference type="ARBA" id="ARBA00022989"/>
    </source>
</evidence>
<dbReference type="InterPro" id="IPR020846">
    <property type="entry name" value="MFS_dom"/>
</dbReference>
<comment type="subcellular location">
    <subcellularLocation>
        <location evidence="1">Membrane</location>
        <topology evidence="1">Multi-pass membrane protein</topology>
    </subcellularLocation>
</comment>
<evidence type="ECO:0000259" key="7">
    <source>
        <dbReference type="PROSITE" id="PS50850"/>
    </source>
</evidence>
<organism evidence="8 9">
    <name type="scientific">SAR86 cluster bacterium</name>
    <dbReference type="NCBI Taxonomy" id="2030880"/>
    <lineage>
        <taxon>Bacteria</taxon>
        <taxon>Pseudomonadati</taxon>
        <taxon>Pseudomonadota</taxon>
        <taxon>Gammaproteobacteria</taxon>
        <taxon>SAR86 cluster</taxon>
    </lineage>
</organism>
<protein>
    <submittedName>
        <fullName evidence="8">MFS transporter</fullName>
    </submittedName>
</protein>
<feature type="transmembrane region" description="Helical" evidence="6">
    <location>
        <begin position="89"/>
        <end position="108"/>
    </location>
</feature>
<dbReference type="SUPFAM" id="SSF103473">
    <property type="entry name" value="MFS general substrate transporter"/>
    <property type="match status" value="1"/>
</dbReference>
<sequence length="435" mass="47175">MFRLSPQWPFSPQKSPVFYGWVIWVFSTVGFLCSIPGQTMGMAVFTDTFIEVLGLSRTELSMAYLIGTIGSSIFLTAAGRWYDRFGARVMITVASLALGLMVGFISITDLLATALGGSTLVTFMLIMVGYFGVRFFGQGVLTSSSRNVLLVWFVKRRGLVSGVRGVFVSFGFSLAPLLLGWMILTLGWREALWIMACGVGLVFAGFALVFIRDNPASCGLRPDGGLLEDQSIADVIEGPSQTLRQARRTGVFWIYSFSLGMHAMFSTAVTFHIVSIFAEAGRNATAAFGYFLPAAVFSIVVNLLASSLVDRRRLKPFLLLMLIFFNLGAVGLLNLEQNWGFWLLALGFGAGGGLWGVTSNLAFIRFFGPLHLGEISGLNTSLSVFASAVGPAAFSLGLDYFGSYDAAVRVCLGLLIVLLAAAVWVRQEEVINTHH</sequence>
<keyword evidence="2" id="KW-0813">Transport</keyword>